<gene>
    <name evidence="3" type="ORF">JOC48_001126</name>
</gene>
<dbReference type="SUPFAM" id="SSF51679">
    <property type="entry name" value="Bacterial luciferase-like"/>
    <property type="match status" value="1"/>
</dbReference>
<dbReference type="InterPro" id="IPR036661">
    <property type="entry name" value="Luciferase-like_sf"/>
</dbReference>
<dbReference type="Proteomes" id="UP001296943">
    <property type="component" value="Unassembled WGS sequence"/>
</dbReference>
<evidence type="ECO:0000259" key="2">
    <source>
        <dbReference type="Pfam" id="PF00296"/>
    </source>
</evidence>
<dbReference type="PANTHER" id="PTHR30137">
    <property type="entry name" value="LUCIFERASE-LIKE MONOOXYGENASE"/>
    <property type="match status" value="1"/>
</dbReference>
<keyword evidence="4" id="KW-1185">Reference proteome</keyword>
<accession>A0ABS2MXX9</accession>
<comment type="similarity">
    <text evidence="1">To bacterial alkanal monooxygenase alpha and beta chains.</text>
</comment>
<organism evidence="3 4">
    <name type="scientific">Aquibacillus albus</name>
    <dbReference type="NCBI Taxonomy" id="1168171"/>
    <lineage>
        <taxon>Bacteria</taxon>
        <taxon>Bacillati</taxon>
        <taxon>Bacillota</taxon>
        <taxon>Bacilli</taxon>
        <taxon>Bacillales</taxon>
        <taxon>Bacillaceae</taxon>
        <taxon>Aquibacillus</taxon>
    </lineage>
</organism>
<evidence type="ECO:0000313" key="4">
    <source>
        <dbReference type="Proteomes" id="UP001296943"/>
    </source>
</evidence>
<dbReference type="RefSeq" id="WP_204498062.1">
    <property type="nucleotide sequence ID" value="NZ_JAFBDR010000004.1"/>
</dbReference>
<dbReference type="CDD" id="cd00347">
    <property type="entry name" value="Flavin_utilizing_monoxygenases"/>
    <property type="match status" value="1"/>
</dbReference>
<sequence>MIRLSILDQTVIPQGGNAGEELQNTVKLAQIAERLGYHRFWISEHHLETLGHSSPEVFIPHIAANTTTIRVGSGGVMLPHYSAYKVAENFRLLEALYPGRIDLGVGRAPGGMPLATMALQEHKQLSYDNYPEQVSDLIYYLTDSNDPNHRFKGLKAMPAISSKPSLWLLGSSGGSAGLAAQNGISYAFAPFISGHHGGGIVENYQQTFQRSAIQERPNNLVAFFVVCGETDAEAEFLAMSFDIHFLQIAKGEKISGMLSPEQANNYQLTENDRQIMKENRKKVLIGSPQTIKNKITTLSKQYNTNEFMLASMLYDFHDKVKGYQLLSEAFDLRGKTLS</sequence>
<feature type="domain" description="Luciferase-like" evidence="2">
    <location>
        <begin position="3"/>
        <end position="298"/>
    </location>
</feature>
<dbReference type="InterPro" id="IPR011251">
    <property type="entry name" value="Luciferase-like_dom"/>
</dbReference>
<dbReference type="NCBIfam" id="TIGR03558">
    <property type="entry name" value="oxido_grp_1"/>
    <property type="match status" value="1"/>
</dbReference>
<dbReference type="InterPro" id="IPR019949">
    <property type="entry name" value="CmoO-like"/>
</dbReference>
<dbReference type="EMBL" id="JAFBDR010000004">
    <property type="protein sequence ID" value="MBM7570648.1"/>
    <property type="molecule type" value="Genomic_DNA"/>
</dbReference>
<name>A0ABS2MXX9_9BACI</name>
<protein>
    <submittedName>
        <fullName evidence="3">Luciferase family oxidoreductase group 1</fullName>
    </submittedName>
</protein>
<evidence type="ECO:0000313" key="3">
    <source>
        <dbReference type="EMBL" id="MBM7570648.1"/>
    </source>
</evidence>
<proteinExistence type="predicted"/>
<dbReference type="Gene3D" id="3.20.20.30">
    <property type="entry name" value="Luciferase-like domain"/>
    <property type="match status" value="1"/>
</dbReference>
<dbReference type="InterPro" id="IPR050766">
    <property type="entry name" value="Bact_Lucif_Oxidored"/>
</dbReference>
<comment type="caution">
    <text evidence="3">The sequence shown here is derived from an EMBL/GenBank/DDBJ whole genome shotgun (WGS) entry which is preliminary data.</text>
</comment>
<dbReference type="Pfam" id="PF00296">
    <property type="entry name" value="Bac_luciferase"/>
    <property type="match status" value="1"/>
</dbReference>
<reference evidence="3 4" key="1">
    <citation type="submission" date="2021-01" db="EMBL/GenBank/DDBJ databases">
        <title>Genomic Encyclopedia of Type Strains, Phase IV (KMG-IV): sequencing the most valuable type-strain genomes for metagenomic binning, comparative biology and taxonomic classification.</title>
        <authorList>
            <person name="Goeker M."/>
        </authorList>
    </citation>
    <scope>NUCLEOTIDE SEQUENCE [LARGE SCALE GENOMIC DNA]</scope>
    <source>
        <strain evidence="3 4">DSM 23711</strain>
    </source>
</reference>
<evidence type="ECO:0000256" key="1">
    <source>
        <dbReference type="ARBA" id="ARBA00007789"/>
    </source>
</evidence>
<dbReference type="PANTHER" id="PTHR30137:SF19">
    <property type="entry name" value="LUCIFERASE-LIKE MONOOXYGENASE"/>
    <property type="match status" value="1"/>
</dbReference>